<dbReference type="EMBL" id="LWMS01000042">
    <property type="protein sequence ID" value="PWL07968.1"/>
    <property type="molecule type" value="Genomic_DNA"/>
</dbReference>
<reference evidence="3 5" key="1">
    <citation type="submission" date="2016-04" db="EMBL/GenBank/DDBJ databases">
        <title>Genome sequence of Methanosphaera cuniculi DSM 4103.</title>
        <authorList>
            <person name="Poehlein A."/>
            <person name="Seedorf H."/>
            <person name="Daniel R."/>
        </authorList>
    </citation>
    <scope>NUCLEOTIDE SEQUENCE [LARGE SCALE GENOMIC DNA]</scope>
    <source>
        <strain evidence="3 5">DSM 4103</strain>
    </source>
</reference>
<dbReference type="AlphaFoldDB" id="A0A2A2HDB2"/>
<proteinExistence type="predicted"/>
<dbReference type="InterPro" id="IPR010331">
    <property type="entry name" value="ExoD"/>
</dbReference>
<sequence>MNELQVIKYENTSDKIKQLKSQLPEGKMTLKQLFNFYDARELIMILLIAPFLIPFSIPGSSTPFGILIILLALCEIFNKHFYLPNFVGNYELSHETVEKLFDIIIKALGYIEKIVKPRGKMVKYPKVQKINLFMCIILSILLFLPLPIPFTDFFPAVSILLLLVSNIENDSYLMILGYVMSVVTFFYFYSMGSLGIEIIIRVINYALSYLH</sequence>
<keyword evidence="4" id="KW-1185">Reference proteome</keyword>
<evidence type="ECO:0000313" key="4">
    <source>
        <dbReference type="Proteomes" id="UP000217528"/>
    </source>
</evidence>
<evidence type="ECO:0000313" key="2">
    <source>
        <dbReference type="EMBL" id="PAV07387.1"/>
    </source>
</evidence>
<evidence type="ECO:0000313" key="3">
    <source>
        <dbReference type="EMBL" id="PWL07968.1"/>
    </source>
</evidence>
<comment type="caution">
    <text evidence="2">The sequence shown here is derived from an EMBL/GenBank/DDBJ whole genome shotgun (WGS) entry which is preliminary data.</text>
</comment>
<keyword evidence="1" id="KW-1133">Transmembrane helix</keyword>
<dbReference type="PIRSF" id="PIRSF033239">
    <property type="entry name" value="ExoD"/>
    <property type="match status" value="1"/>
</dbReference>
<feature type="transmembrane region" description="Helical" evidence="1">
    <location>
        <begin position="42"/>
        <end position="73"/>
    </location>
</feature>
<accession>A0A2A2HDB2</accession>
<dbReference type="OrthoDB" id="82570at2157"/>
<dbReference type="RefSeq" id="WP_095608758.1">
    <property type="nucleotide sequence ID" value="NZ_LMVN01000019.1"/>
</dbReference>
<protein>
    <submittedName>
        <fullName evidence="3">Exopolysaccharide synthesis, ExoD</fullName>
    </submittedName>
</protein>
<gene>
    <name evidence="2" type="ORF">ASJ82_00660</name>
    <name evidence="3" type="ORF">MSCUN_12110</name>
</gene>
<dbReference type="PANTHER" id="PTHR41795:SF1">
    <property type="entry name" value="EXOPOLYSACCHARIDE SYNTHESIS PROTEIN"/>
    <property type="match status" value="1"/>
</dbReference>
<evidence type="ECO:0000313" key="5">
    <source>
        <dbReference type="Proteomes" id="UP000246004"/>
    </source>
</evidence>
<reference evidence="2 4" key="2">
    <citation type="journal article" date="2017" name="BMC Genomics">
        <title>Genomic analysis of methanogenic archaea reveals a shift towards energy conservation.</title>
        <authorList>
            <person name="Gilmore S.P."/>
            <person name="Henske J.K."/>
            <person name="Sexton J.A."/>
            <person name="Solomon K.V."/>
            <person name="Seppala S."/>
            <person name="Yoo J.I."/>
            <person name="Huyett L.M."/>
            <person name="Pressman A."/>
            <person name="Cogan J.Z."/>
            <person name="Kivenson V."/>
            <person name="Peng X."/>
            <person name="Tan Y."/>
            <person name="Valentine D.L."/>
            <person name="O'Malley M.A."/>
        </authorList>
    </citation>
    <scope>NUCLEOTIDE SEQUENCE [LARGE SCALE GENOMIC DNA]</scope>
    <source>
        <strain evidence="2 4">1R-7</strain>
    </source>
</reference>
<feature type="transmembrane region" description="Helical" evidence="1">
    <location>
        <begin position="171"/>
        <end position="189"/>
    </location>
</feature>
<dbReference type="PANTHER" id="PTHR41795">
    <property type="entry name" value="EXOPOLYSACCHARIDE SYNTHESIS PROTEIN"/>
    <property type="match status" value="1"/>
</dbReference>
<dbReference type="Proteomes" id="UP000217528">
    <property type="component" value="Unassembled WGS sequence"/>
</dbReference>
<dbReference type="Pfam" id="PF06055">
    <property type="entry name" value="ExoD"/>
    <property type="match status" value="1"/>
</dbReference>
<keyword evidence="1" id="KW-0472">Membrane</keyword>
<dbReference type="EMBL" id="LMVN01000019">
    <property type="protein sequence ID" value="PAV07387.1"/>
    <property type="molecule type" value="Genomic_DNA"/>
</dbReference>
<name>A0A2A2HDB2_9EURY</name>
<evidence type="ECO:0000256" key="1">
    <source>
        <dbReference type="SAM" id="Phobius"/>
    </source>
</evidence>
<feature type="transmembrane region" description="Helical" evidence="1">
    <location>
        <begin position="130"/>
        <end position="151"/>
    </location>
</feature>
<organism evidence="2 4">
    <name type="scientific">Methanosphaera cuniculi</name>
    <dbReference type="NCBI Taxonomy" id="1077256"/>
    <lineage>
        <taxon>Archaea</taxon>
        <taxon>Methanobacteriati</taxon>
        <taxon>Methanobacteriota</taxon>
        <taxon>Methanomada group</taxon>
        <taxon>Methanobacteria</taxon>
        <taxon>Methanobacteriales</taxon>
        <taxon>Methanobacteriaceae</taxon>
        <taxon>Methanosphaera</taxon>
    </lineage>
</organism>
<keyword evidence="1" id="KW-0812">Transmembrane</keyword>
<dbReference type="Proteomes" id="UP000246004">
    <property type="component" value="Unassembled WGS sequence"/>
</dbReference>